<dbReference type="GO" id="GO:0006355">
    <property type="term" value="P:regulation of DNA-templated transcription"/>
    <property type="evidence" value="ECO:0007669"/>
    <property type="project" value="InterPro"/>
</dbReference>
<feature type="domain" description="HTH luxR-type" evidence="5">
    <location>
        <begin position="737"/>
        <end position="802"/>
    </location>
</feature>
<dbReference type="CDD" id="cd06170">
    <property type="entry name" value="LuxR_C_like"/>
    <property type="match status" value="1"/>
</dbReference>
<dbReference type="InterPro" id="IPR027417">
    <property type="entry name" value="P-loop_NTPase"/>
</dbReference>
<dbReference type="PROSITE" id="PS50043">
    <property type="entry name" value="HTH_LUXR_2"/>
    <property type="match status" value="1"/>
</dbReference>
<dbReference type="InterPro" id="IPR016032">
    <property type="entry name" value="Sig_transdc_resp-reg_C-effctor"/>
</dbReference>
<dbReference type="SUPFAM" id="SSF46894">
    <property type="entry name" value="C-terminal effector domain of the bipartite response regulators"/>
    <property type="match status" value="1"/>
</dbReference>
<dbReference type="Gene3D" id="1.10.10.10">
    <property type="entry name" value="Winged helix-like DNA-binding domain superfamily/Winged helix DNA-binding domain"/>
    <property type="match status" value="1"/>
</dbReference>
<evidence type="ECO:0000313" key="7">
    <source>
        <dbReference type="Proteomes" id="UP000196320"/>
    </source>
</evidence>
<keyword evidence="2" id="KW-0238">DNA-binding</keyword>
<dbReference type="Pfam" id="PF00196">
    <property type="entry name" value="GerE"/>
    <property type="match status" value="1"/>
</dbReference>
<keyword evidence="3" id="KW-0804">Transcription</keyword>
<dbReference type="SMART" id="SM00421">
    <property type="entry name" value="HTH_LUXR"/>
    <property type="match status" value="1"/>
</dbReference>
<evidence type="ECO:0000259" key="5">
    <source>
        <dbReference type="PROSITE" id="PS50043"/>
    </source>
</evidence>
<keyword evidence="7" id="KW-1185">Reference proteome</keyword>
<proteinExistence type="predicted"/>
<evidence type="ECO:0000256" key="3">
    <source>
        <dbReference type="ARBA" id="ARBA00023163"/>
    </source>
</evidence>
<dbReference type="InterPro" id="IPR036388">
    <property type="entry name" value="WH-like_DNA-bd_sf"/>
</dbReference>
<accession>A0A1R4J5G3</accession>
<gene>
    <name evidence="6" type="ORF">FM104_05515</name>
</gene>
<name>A0A1R4J5G3_9MICO</name>
<dbReference type="Proteomes" id="UP000196320">
    <property type="component" value="Unassembled WGS sequence"/>
</dbReference>
<dbReference type="PRINTS" id="PR00038">
    <property type="entry name" value="HTHLUXR"/>
</dbReference>
<dbReference type="PANTHER" id="PTHR44688">
    <property type="entry name" value="DNA-BINDING TRANSCRIPTIONAL ACTIVATOR DEVR_DOSR"/>
    <property type="match status" value="1"/>
</dbReference>
<protein>
    <submittedName>
        <fullName evidence="6">POSSIBLE TRANSCRIPTIONAL REGULATORY PROTEIN</fullName>
    </submittedName>
</protein>
<organism evidence="6 7">
    <name type="scientific">Microbacterium esteraromaticum</name>
    <dbReference type="NCBI Taxonomy" id="57043"/>
    <lineage>
        <taxon>Bacteria</taxon>
        <taxon>Bacillati</taxon>
        <taxon>Actinomycetota</taxon>
        <taxon>Actinomycetes</taxon>
        <taxon>Micrococcales</taxon>
        <taxon>Microbacteriaceae</taxon>
        <taxon>Microbacterium</taxon>
    </lineage>
</organism>
<feature type="region of interest" description="Disordered" evidence="4">
    <location>
        <begin position="716"/>
        <end position="739"/>
    </location>
</feature>
<evidence type="ECO:0000256" key="1">
    <source>
        <dbReference type="ARBA" id="ARBA00023015"/>
    </source>
</evidence>
<dbReference type="AlphaFoldDB" id="A0A1R4J5G3"/>
<evidence type="ECO:0000313" key="6">
    <source>
        <dbReference type="EMBL" id="SJN27330.1"/>
    </source>
</evidence>
<reference evidence="6 7" key="1">
    <citation type="submission" date="2017-02" db="EMBL/GenBank/DDBJ databases">
        <authorList>
            <person name="Peterson S.W."/>
        </authorList>
    </citation>
    <scope>NUCLEOTIDE SEQUENCE [LARGE SCALE GENOMIC DNA]</scope>
    <source>
        <strain evidence="6 7">B Mb 05.01</strain>
    </source>
</reference>
<sequence>MDAVGRRTPRFALVGTAGSGKSAGLRHLYELLTQQSRTVCFADEVSGDLDDVAAADVLLVDDLHLFAQAQLAALIRRTDDPSASLIIARRPWPIGDEVRTIAHRLEQQVPTIVLGHVSRSDLLDHLLDREMRMPDSCVDHIVNASLGIAWLAAAAVQNHDSRDCTHDGTHAELDETLAELIIHRLDTVEEDLRRVVEEVCILPPGQPPATGDARTDEWVMQGYAQGLLLRNGETAPLVRKAVREAMPTRRIIDLYTRFPEALGVQESERPLRDSHIADALIANADQLLDSMPARASDLYDVAVECGADAETITIPRVRASWAAGHLDRAAALVDEALTTASGDARTTLTAVSAAMWSSRAMMGQAHQVYQLAPAQDDRSLTNATIAALGVGASAPPARPAAEQTLPSPLGVAMTLLRTGLEATIAPDCSESVLAVLVRAADMYSTAHDSGALCELPAVVAAVVALNLGRLATAESILEDAVARDHGGPWARRRLLLWSAWVAVQRAHPADAKELLERAASASAAPLPTRDALLMHAVRVALARRYDDASGLEAAWHSARSSVLRADIDLYLLHPLTELVSAASRSGDATRIEAPLVRALEIVESLGTPPIWAAHVRWAGIQQGILLSRPDRLAPHAKALVSAAAHNRVAAGMARAGRVWTDVLAGAADPDAIISAAEGLAEVGLMWDAARLAGHGAARATDRKVAAQLLACARELHPNDGTRRASTQAGGDSDDATQTSAQEMLSEREVEVARLVVQGKTYAEIGESIFISPRTAEHHIAHIRRRLGATTRSEMLARLRLMLGENGGSGGYPEGSP</sequence>
<dbReference type="PANTHER" id="PTHR44688:SF16">
    <property type="entry name" value="DNA-BINDING TRANSCRIPTIONAL ACTIVATOR DEVR_DOSR"/>
    <property type="match status" value="1"/>
</dbReference>
<feature type="compositionally biased region" description="Polar residues" evidence="4">
    <location>
        <begin position="723"/>
        <end position="739"/>
    </location>
</feature>
<evidence type="ECO:0000256" key="2">
    <source>
        <dbReference type="ARBA" id="ARBA00023125"/>
    </source>
</evidence>
<dbReference type="GO" id="GO:0003677">
    <property type="term" value="F:DNA binding"/>
    <property type="evidence" value="ECO:0007669"/>
    <property type="project" value="UniProtKB-KW"/>
</dbReference>
<keyword evidence="1" id="KW-0805">Transcription regulation</keyword>
<evidence type="ECO:0000256" key="4">
    <source>
        <dbReference type="SAM" id="MobiDB-lite"/>
    </source>
</evidence>
<dbReference type="SUPFAM" id="SSF52540">
    <property type="entry name" value="P-loop containing nucleoside triphosphate hydrolases"/>
    <property type="match status" value="1"/>
</dbReference>
<dbReference type="InterPro" id="IPR000792">
    <property type="entry name" value="Tscrpt_reg_LuxR_C"/>
</dbReference>
<dbReference type="EMBL" id="FUKO01000019">
    <property type="protein sequence ID" value="SJN27330.1"/>
    <property type="molecule type" value="Genomic_DNA"/>
</dbReference>